<dbReference type="STRING" id="1702214.AL399_08900"/>
<evidence type="ECO:0000313" key="1">
    <source>
        <dbReference type="EMBL" id="KQM08155.1"/>
    </source>
</evidence>
<protein>
    <submittedName>
        <fullName evidence="1">Uncharacterized protein</fullName>
    </submittedName>
</protein>
<name>A0A0Q4B584_9BACT</name>
<organism evidence="1 2">
    <name type="scientific">Candidatus [Bacteroides] periocalifornicus</name>
    <dbReference type="NCBI Taxonomy" id="1702214"/>
    <lineage>
        <taxon>Bacteria</taxon>
        <taxon>Pseudomonadati</taxon>
        <taxon>Bacteroidota</taxon>
    </lineage>
</organism>
<dbReference type="AlphaFoldDB" id="A0A0Q4B584"/>
<dbReference type="PATRIC" id="fig|1702214.3.peg.487"/>
<comment type="caution">
    <text evidence="1">The sequence shown here is derived from an EMBL/GenBank/DDBJ whole genome shotgun (WGS) entry which is preliminary data.</text>
</comment>
<reference evidence="1" key="1">
    <citation type="submission" date="2015-08" db="EMBL/GenBank/DDBJ databases">
        <title>Candidatus Bacteriodes Periocalifornicus.</title>
        <authorList>
            <person name="McLean J.S."/>
            <person name="Kelley S."/>
        </authorList>
    </citation>
    <scope>NUCLEOTIDE SEQUENCE [LARGE SCALE GENOMIC DNA]</scope>
    <source>
        <strain evidence="1">12B</strain>
    </source>
</reference>
<accession>A0A0Q4B584</accession>
<keyword evidence="2" id="KW-1185">Reference proteome</keyword>
<evidence type="ECO:0000313" key="2">
    <source>
        <dbReference type="Proteomes" id="UP000054172"/>
    </source>
</evidence>
<gene>
    <name evidence="1" type="ORF">AL399_08900</name>
</gene>
<dbReference type="EMBL" id="LIIK01000063">
    <property type="protein sequence ID" value="KQM08155.1"/>
    <property type="molecule type" value="Genomic_DNA"/>
</dbReference>
<sequence length="70" mass="7952">MHFGTAKVRKFAVIIERDCKIILYAVENLIFGQCTRMQPIAQNVDFTSDSGHFTTLKNTTPAQLRMPSIH</sequence>
<dbReference type="Proteomes" id="UP000054172">
    <property type="component" value="Unassembled WGS sequence"/>
</dbReference>
<proteinExistence type="predicted"/>